<dbReference type="InterPro" id="IPR044626">
    <property type="entry name" value="AOR-like"/>
</dbReference>
<dbReference type="InterPro" id="IPR013154">
    <property type="entry name" value="ADH-like_N"/>
</dbReference>
<dbReference type="CDD" id="cd05289">
    <property type="entry name" value="MDR_like_2"/>
    <property type="match status" value="1"/>
</dbReference>
<dbReference type="InterPro" id="IPR020843">
    <property type="entry name" value="ER"/>
</dbReference>
<organism evidence="3 4">
    <name type="scientific">Rhodosorus marinus</name>
    <dbReference type="NCBI Taxonomy" id="101924"/>
    <lineage>
        <taxon>Eukaryota</taxon>
        <taxon>Rhodophyta</taxon>
        <taxon>Stylonematophyceae</taxon>
        <taxon>Stylonematales</taxon>
        <taxon>Stylonemataceae</taxon>
        <taxon>Rhodosorus</taxon>
    </lineage>
</organism>
<dbReference type="Gene3D" id="3.90.180.10">
    <property type="entry name" value="Medium-chain alcohol dehydrogenases, catalytic domain"/>
    <property type="match status" value="1"/>
</dbReference>
<dbReference type="EMBL" id="JAMWBK010000013">
    <property type="protein sequence ID" value="KAJ8900822.1"/>
    <property type="molecule type" value="Genomic_DNA"/>
</dbReference>
<dbReference type="InterPro" id="IPR036291">
    <property type="entry name" value="NAD(P)-bd_dom_sf"/>
</dbReference>
<gene>
    <name evidence="3" type="ORF">NDN08_000121</name>
</gene>
<dbReference type="GO" id="GO:0016628">
    <property type="term" value="F:oxidoreductase activity, acting on the CH-CH group of donors, NAD or NADP as acceptor"/>
    <property type="evidence" value="ECO:0007669"/>
    <property type="project" value="InterPro"/>
</dbReference>
<dbReference type="Pfam" id="PF08240">
    <property type="entry name" value="ADH_N"/>
    <property type="match status" value="1"/>
</dbReference>
<comment type="caution">
    <text evidence="3">The sequence shown here is derived from an EMBL/GenBank/DDBJ whole genome shotgun (WGS) entry which is preliminary data.</text>
</comment>
<dbReference type="Gene3D" id="3.40.50.720">
    <property type="entry name" value="NAD(P)-binding Rossmann-like Domain"/>
    <property type="match status" value="1"/>
</dbReference>
<dbReference type="SUPFAM" id="SSF51735">
    <property type="entry name" value="NAD(P)-binding Rossmann-fold domains"/>
    <property type="match status" value="1"/>
</dbReference>
<dbReference type="PANTHER" id="PTHR44573:SF1">
    <property type="entry name" value="NADPH-DEPENDENT ALKENAL_ONE OXIDOREDUCTASE, CHLOROPLASTIC"/>
    <property type="match status" value="1"/>
</dbReference>
<dbReference type="PANTHER" id="PTHR44573">
    <property type="entry name" value="NADPH-DEPENDENT ALKENAL/ONE OXIDOREDUCTASE, CHLOROPLASTIC"/>
    <property type="match status" value="1"/>
</dbReference>
<keyword evidence="1" id="KW-0560">Oxidoreductase</keyword>
<dbReference type="SMART" id="SM00829">
    <property type="entry name" value="PKS_ER"/>
    <property type="match status" value="1"/>
</dbReference>
<sequence>MRALVRSETGDLDTYDLKADFELPPLDEGQVLVKVFTTSVNPIDSLRRRIMLTVIGGPPDVFPVVDGYDLCGEVVRVGPGAEKFSVGQKVFGNMQRQPHRPQQFGAWAEYANVYEDTIAALPEGLDPAIAGCVGVTFGTCIEAVERSDPASTRSVLITGGAGGVGSAMVQIAKHVLNSEFIAATASTSKVEEVGRIGANKVVDYKTTDLVQALEGNKFDFILDTVGEGEKCLTLLAEDGKYVQLTGAAARDPRATFLLHGGKTNYYERLSPYLASGKMKPIIHQVVPFAEYKRAIELAESGGTMGKIVMEIARS</sequence>
<dbReference type="Proteomes" id="UP001157974">
    <property type="component" value="Unassembled WGS sequence"/>
</dbReference>
<dbReference type="Pfam" id="PF13602">
    <property type="entry name" value="ADH_zinc_N_2"/>
    <property type="match status" value="1"/>
</dbReference>
<dbReference type="SUPFAM" id="SSF50129">
    <property type="entry name" value="GroES-like"/>
    <property type="match status" value="1"/>
</dbReference>
<keyword evidence="4" id="KW-1185">Reference proteome</keyword>
<dbReference type="InterPro" id="IPR011032">
    <property type="entry name" value="GroES-like_sf"/>
</dbReference>
<reference evidence="3 4" key="1">
    <citation type="journal article" date="2023" name="Nat. Commun.">
        <title>Origin of minicircular mitochondrial genomes in red algae.</title>
        <authorList>
            <person name="Lee Y."/>
            <person name="Cho C.H."/>
            <person name="Lee Y.M."/>
            <person name="Park S.I."/>
            <person name="Yang J.H."/>
            <person name="West J.A."/>
            <person name="Bhattacharya D."/>
            <person name="Yoon H.S."/>
        </authorList>
    </citation>
    <scope>NUCLEOTIDE SEQUENCE [LARGE SCALE GENOMIC DNA]</scope>
    <source>
        <strain evidence="3 4">CCMP1338</strain>
        <tissue evidence="3">Whole cell</tissue>
    </source>
</reference>
<evidence type="ECO:0000313" key="3">
    <source>
        <dbReference type="EMBL" id="KAJ8900822.1"/>
    </source>
</evidence>
<dbReference type="AlphaFoldDB" id="A0AAV8UHQ4"/>
<name>A0AAV8UHQ4_9RHOD</name>
<proteinExistence type="predicted"/>
<evidence type="ECO:0000259" key="2">
    <source>
        <dbReference type="SMART" id="SM00829"/>
    </source>
</evidence>
<evidence type="ECO:0000313" key="4">
    <source>
        <dbReference type="Proteomes" id="UP001157974"/>
    </source>
</evidence>
<feature type="domain" description="Enoyl reductase (ER)" evidence="2">
    <location>
        <begin position="10"/>
        <end position="309"/>
    </location>
</feature>
<accession>A0AAV8UHQ4</accession>
<evidence type="ECO:0000256" key="1">
    <source>
        <dbReference type="ARBA" id="ARBA00023002"/>
    </source>
</evidence>
<protein>
    <recommendedName>
        <fullName evidence="2">Enoyl reductase (ER) domain-containing protein</fullName>
    </recommendedName>
</protein>